<evidence type="ECO:0000313" key="2">
    <source>
        <dbReference type="Proteomes" id="UP000828390"/>
    </source>
</evidence>
<dbReference type="Gene3D" id="2.10.25.10">
    <property type="entry name" value="Laminin"/>
    <property type="match status" value="1"/>
</dbReference>
<dbReference type="AlphaFoldDB" id="A0A9D4LG84"/>
<sequence length="192" mass="20456">MIVTWYPILTQNALETLDQKHAPVNQATSSKERSAKRANTTAIATRQQILTPNALKQPDLKPAPANQATPSKARFAKQANLDTPCTANDDCDTTTNPYSECNGNTWAQPAQPTAIAPRQQILTPNALDLPDLKPAPANQATPSTERLAKQATNADCDTTTNPNSECTGNVGSKTCTCKSGYTKQGTACKASK</sequence>
<reference evidence="1" key="2">
    <citation type="submission" date="2020-11" db="EMBL/GenBank/DDBJ databases">
        <authorList>
            <person name="McCartney M.A."/>
            <person name="Auch B."/>
            <person name="Kono T."/>
            <person name="Mallez S."/>
            <person name="Becker A."/>
            <person name="Gohl D.M."/>
            <person name="Silverstein K.A.T."/>
            <person name="Koren S."/>
            <person name="Bechman K.B."/>
            <person name="Herman A."/>
            <person name="Abrahante J.E."/>
            <person name="Garbe J."/>
        </authorList>
    </citation>
    <scope>NUCLEOTIDE SEQUENCE</scope>
    <source>
        <strain evidence="1">Duluth1</strain>
        <tissue evidence="1">Whole animal</tissue>
    </source>
</reference>
<dbReference type="Proteomes" id="UP000828390">
    <property type="component" value="Unassembled WGS sequence"/>
</dbReference>
<name>A0A9D4LG84_DREPO</name>
<evidence type="ECO:0000313" key="1">
    <source>
        <dbReference type="EMBL" id="KAH3856722.1"/>
    </source>
</evidence>
<accession>A0A9D4LG84</accession>
<reference evidence="1" key="1">
    <citation type="journal article" date="2019" name="bioRxiv">
        <title>The Genome of the Zebra Mussel, Dreissena polymorpha: A Resource for Invasive Species Research.</title>
        <authorList>
            <person name="McCartney M.A."/>
            <person name="Auch B."/>
            <person name="Kono T."/>
            <person name="Mallez S."/>
            <person name="Zhang Y."/>
            <person name="Obille A."/>
            <person name="Becker A."/>
            <person name="Abrahante J.E."/>
            <person name="Garbe J."/>
            <person name="Badalamenti J.P."/>
            <person name="Herman A."/>
            <person name="Mangelson H."/>
            <person name="Liachko I."/>
            <person name="Sullivan S."/>
            <person name="Sone E.D."/>
            <person name="Koren S."/>
            <person name="Silverstein K.A.T."/>
            <person name="Beckman K.B."/>
            <person name="Gohl D.M."/>
        </authorList>
    </citation>
    <scope>NUCLEOTIDE SEQUENCE</scope>
    <source>
        <strain evidence="1">Duluth1</strain>
        <tissue evidence="1">Whole animal</tissue>
    </source>
</reference>
<proteinExistence type="predicted"/>
<dbReference type="EMBL" id="JAIWYP010000003">
    <property type="protein sequence ID" value="KAH3856722.1"/>
    <property type="molecule type" value="Genomic_DNA"/>
</dbReference>
<gene>
    <name evidence="1" type="ORF">DPMN_099315</name>
</gene>
<keyword evidence="2" id="KW-1185">Reference proteome</keyword>
<protein>
    <recommendedName>
        <fullName evidence="3">EGF-like domain-containing protein</fullName>
    </recommendedName>
</protein>
<comment type="caution">
    <text evidence="1">The sequence shown here is derived from an EMBL/GenBank/DDBJ whole genome shotgun (WGS) entry which is preliminary data.</text>
</comment>
<organism evidence="1 2">
    <name type="scientific">Dreissena polymorpha</name>
    <name type="common">Zebra mussel</name>
    <name type="synonym">Mytilus polymorpha</name>
    <dbReference type="NCBI Taxonomy" id="45954"/>
    <lineage>
        <taxon>Eukaryota</taxon>
        <taxon>Metazoa</taxon>
        <taxon>Spiralia</taxon>
        <taxon>Lophotrochozoa</taxon>
        <taxon>Mollusca</taxon>
        <taxon>Bivalvia</taxon>
        <taxon>Autobranchia</taxon>
        <taxon>Heteroconchia</taxon>
        <taxon>Euheterodonta</taxon>
        <taxon>Imparidentia</taxon>
        <taxon>Neoheterodontei</taxon>
        <taxon>Myida</taxon>
        <taxon>Dreissenoidea</taxon>
        <taxon>Dreissenidae</taxon>
        <taxon>Dreissena</taxon>
    </lineage>
</organism>
<evidence type="ECO:0008006" key="3">
    <source>
        <dbReference type="Google" id="ProtNLM"/>
    </source>
</evidence>